<gene>
    <name evidence="6" type="ORF">CLV81_4079</name>
</gene>
<dbReference type="Pfam" id="PF12833">
    <property type="entry name" value="HTH_18"/>
    <property type="match status" value="1"/>
</dbReference>
<dbReference type="PANTHER" id="PTHR43280">
    <property type="entry name" value="ARAC-FAMILY TRANSCRIPTIONAL REGULATOR"/>
    <property type="match status" value="1"/>
</dbReference>
<dbReference type="PROSITE" id="PS01124">
    <property type="entry name" value="HTH_ARAC_FAMILY_2"/>
    <property type="match status" value="1"/>
</dbReference>
<keyword evidence="3" id="KW-0804">Transcription</keyword>
<evidence type="ECO:0000259" key="5">
    <source>
        <dbReference type="PROSITE" id="PS01124"/>
    </source>
</evidence>
<name>A0A2T0M6W2_9FLAO</name>
<feature type="domain" description="HTH araC/xylS-type" evidence="5">
    <location>
        <begin position="256"/>
        <end position="364"/>
    </location>
</feature>
<dbReference type="InterPro" id="IPR009057">
    <property type="entry name" value="Homeodomain-like_sf"/>
</dbReference>
<dbReference type="EMBL" id="PVYX01000003">
    <property type="protein sequence ID" value="PRX53172.1"/>
    <property type="molecule type" value="Genomic_DNA"/>
</dbReference>
<keyword evidence="7" id="KW-1185">Reference proteome</keyword>
<dbReference type="SUPFAM" id="SSF46689">
    <property type="entry name" value="Homeodomain-like"/>
    <property type="match status" value="1"/>
</dbReference>
<keyword evidence="1" id="KW-0805">Transcription regulation</keyword>
<dbReference type="GO" id="GO:0043565">
    <property type="term" value="F:sequence-specific DNA binding"/>
    <property type="evidence" value="ECO:0007669"/>
    <property type="project" value="InterPro"/>
</dbReference>
<feature type="transmembrane region" description="Helical" evidence="4">
    <location>
        <begin position="6"/>
        <end position="26"/>
    </location>
</feature>
<feature type="transmembrane region" description="Helical" evidence="4">
    <location>
        <begin position="176"/>
        <end position="195"/>
    </location>
</feature>
<dbReference type="OrthoDB" id="9779074at2"/>
<comment type="caution">
    <text evidence="6">The sequence shown here is derived from an EMBL/GenBank/DDBJ whole genome shotgun (WGS) entry which is preliminary data.</text>
</comment>
<evidence type="ECO:0000313" key="7">
    <source>
        <dbReference type="Proteomes" id="UP000237640"/>
    </source>
</evidence>
<accession>A0A2T0M6W2</accession>
<dbReference type="RefSeq" id="WP_106147965.1">
    <property type="nucleotide sequence ID" value="NZ_PVYX01000003.1"/>
</dbReference>
<dbReference type="SMART" id="SM00342">
    <property type="entry name" value="HTH_ARAC"/>
    <property type="match status" value="1"/>
</dbReference>
<reference evidence="6 7" key="1">
    <citation type="submission" date="2018-03" db="EMBL/GenBank/DDBJ databases">
        <title>Genomic Encyclopedia of Archaeal and Bacterial Type Strains, Phase II (KMG-II): from individual species to whole genera.</title>
        <authorList>
            <person name="Goeker M."/>
        </authorList>
    </citation>
    <scope>NUCLEOTIDE SEQUENCE [LARGE SCALE GENOMIC DNA]</scope>
    <source>
        <strain evidence="6 7">DSM 25027</strain>
    </source>
</reference>
<keyword evidence="4" id="KW-1133">Transmembrane helix</keyword>
<keyword evidence="4" id="KW-0472">Membrane</keyword>
<dbReference type="PANTHER" id="PTHR43280:SF29">
    <property type="entry name" value="ARAC-FAMILY TRANSCRIPTIONAL REGULATOR"/>
    <property type="match status" value="1"/>
</dbReference>
<dbReference type="Gene3D" id="1.10.10.60">
    <property type="entry name" value="Homeodomain-like"/>
    <property type="match status" value="2"/>
</dbReference>
<evidence type="ECO:0000256" key="3">
    <source>
        <dbReference type="ARBA" id="ARBA00023163"/>
    </source>
</evidence>
<proteinExistence type="predicted"/>
<feature type="transmembrane region" description="Helical" evidence="4">
    <location>
        <begin position="101"/>
        <end position="120"/>
    </location>
</feature>
<dbReference type="InterPro" id="IPR018060">
    <property type="entry name" value="HTH_AraC"/>
</dbReference>
<feature type="transmembrane region" description="Helical" evidence="4">
    <location>
        <begin position="201"/>
        <end position="218"/>
    </location>
</feature>
<feature type="transmembrane region" description="Helical" evidence="4">
    <location>
        <begin position="132"/>
        <end position="155"/>
    </location>
</feature>
<dbReference type="Proteomes" id="UP000237640">
    <property type="component" value="Unassembled WGS sequence"/>
</dbReference>
<evidence type="ECO:0000256" key="1">
    <source>
        <dbReference type="ARBA" id="ARBA00023015"/>
    </source>
</evidence>
<keyword evidence="2" id="KW-0238">DNA-binding</keyword>
<sequence>MEINYNIVSIIDIFGCLQGVILGSILVYTNKRKDRSTLFLGLFVLTYAYCFVPIILNDMNILEYYPKLSVLPRPGEWLLASLFLVYIQKISIFSSNGNRYWYIYPGLAVLLFQIVVFLLPVETKLEIVQATWYRPIFLVGLLYSTGVLIFMWRLINKHTEEVKNQFSQIEQKEFLWVKRFVFFGFILFALHFVRYFVDNSMLYRIFYAGYNVFILYWASVHGIMQQDVVSLISEDDLGTHSDETKTVSLPATNEQRKLVQIVDKYLKESEVFMDKNLTIVAISEPLKVHPKRISQAINKVNGENFNSYINRYRIEKAGKMLSDRNLDNLSIEGIGTEVGFQSKSAFYTAFKRITGTTPSRYKEKLAS</sequence>
<organism evidence="6 7">
    <name type="scientific">Flagellimonas meridianipacifica</name>
    <dbReference type="NCBI Taxonomy" id="1080225"/>
    <lineage>
        <taxon>Bacteria</taxon>
        <taxon>Pseudomonadati</taxon>
        <taxon>Bacteroidota</taxon>
        <taxon>Flavobacteriia</taxon>
        <taxon>Flavobacteriales</taxon>
        <taxon>Flavobacteriaceae</taxon>
        <taxon>Flagellimonas</taxon>
    </lineage>
</organism>
<evidence type="ECO:0000256" key="4">
    <source>
        <dbReference type="SAM" id="Phobius"/>
    </source>
</evidence>
<keyword evidence="4" id="KW-0812">Transmembrane</keyword>
<protein>
    <submittedName>
        <fullName evidence="6">Helix-turn-helix protein</fullName>
    </submittedName>
</protein>
<evidence type="ECO:0000313" key="6">
    <source>
        <dbReference type="EMBL" id="PRX53172.1"/>
    </source>
</evidence>
<feature type="transmembrane region" description="Helical" evidence="4">
    <location>
        <begin position="38"/>
        <end position="57"/>
    </location>
</feature>
<evidence type="ECO:0000256" key="2">
    <source>
        <dbReference type="ARBA" id="ARBA00023125"/>
    </source>
</evidence>
<dbReference type="AlphaFoldDB" id="A0A2T0M6W2"/>
<dbReference type="GO" id="GO:0003700">
    <property type="term" value="F:DNA-binding transcription factor activity"/>
    <property type="evidence" value="ECO:0007669"/>
    <property type="project" value="InterPro"/>
</dbReference>